<evidence type="ECO:0000256" key="2">
    <source>
        <dbReference type="SAM" id="MobiDB-lite"/>
    </source>
</evidence>
<feature type="transmembrane region" description="Helical" evidence="3">
    <location>
        <begin position="99"/>
        <end position="122"/>
    </location>
</feature>
<dbReference type="OrthoDB" id="4424518at2"/>
<dbReference type="Proteomes" id="UP000217889">
    <property type="component" value="Chromosome"/>
</dbReference>
<gene>
    <name evidence="4" type="ORF">CFK41_01025</name>
</gene>
<dbReference type="RefSeq" id="WP_096797993.1">
    <property type="nucleotide sequence ID" value="NZ_CP023564.1"/>
</dbReference>
<feature type="compositionally biased region" description="Polar residues" evidence="2">
    <location>
        <begin position="31"/>
        <end position="47"/>
    </location>
</feature>
<name>A0A291GTU1_9MICO</name>
<dbReference type="AlphaFoldDB" id="A0A291GTU1"/>
<keyword evidence="1" id="KW-0732">Signal</keyword>
<evidence type="ECO:0000256" key="1">
    <source>
        <dbReference type="ARBA" id="ARBA00022729"/>
    </source>
</evidence>
<feature type="region of interest" description="Disordered" evidence="2">
    <location>
        <begin position="1"/>
        <end position="79"/>
    </location>
</feature>
<protein>
    <recommendedName>
        <fullName evidence="6">DUF4352 domain-containing protein</fullName>
    </recommendedName>
</protein>
<accession>A0A291GTU1</accession>
<dbReference type="KEGG" id="bgg:CFK41_01025"/>
<organism evidence="4 5">
    <name type="scientific">Brachybacterium ginsengisoli</name>
    <dbReference type="NCBI Taxonomy" id="1331682"/>
    <lineage>
        <taxon>Bacteria</taxon>
        <taxon>Bacillati</taxon>
        <taxon>Actinomycetota</taxon>
        <taxon>Actinomycetes</taxon>
        <taxon>Micrococcales</taxon>
        <taxon>Dermabacteraceae</taxon>
        <taxon>Brachybacterium</taxon>
    </lineage>
</organism>
<dbReference type="InterPro" id="IPR029050">
    <property type="entry name" value="Immunoprotect_excell_Ig-like"/>
</dbReference>
<evidence type="ECO:0000313" key="5">
    <source>
        <dbReference type="Proteomes" id="UP000217889"/>
    </source>
</evidence>
<feature type="compositionally biased region" description="Acidic residues" evidence="2">
    <location>
        <begin position="140"/>
        <end position="171"/>
    </location>
</feature>
<keyword evidence="3" id="KW-0472">Membrane</keyword>
<reference evidence="4 5" key="1">
    <citation type="journal article" date="2014" name="Int. J. Syst. Evol. Microbiol.">
        <title>Brachybacterium ginsengisoli sp. nov., isolated from soil of a ginseng field.</title>
        <authorList>
            <person name="Hoang V.A."/>
            <person name="Kim Y.J."/>
            <person name="Nguyen N.L."/>
            <person name="Yang D.C."/>
        </authorList>
    </citation>
    <scope>NUCLEOTIDE SEQUENCE [LARGE SCALE GENOMIC DNA]</scope>
    <source>
        <strain evidence="4 5">DCY80</strain>
    </source>
</reference>
<proteinExistence type="predicted"/>
<evidence type="ECO:0000256" key="3">
    <source>
        <dbReference type="SAM" id="Phobius"/>
    </source>
</evidence>
<feature type="region of interest" description="Disordered" evidence="2">
    <location>
        <begin position="123"/>
        <end position="204"/>
    </location>
</feature>
<dbReference type="EMBL" id="CP023564">
    <property type="protein sequence ID" value="ATG53514.1"/>
    <property type="molecule type" value="Genomic_DNA"/>
</dbReference>
<sequence>MSQPPQNGWGQPPSEDPYGQSSANGGYDAAGQSQPEYGQSYGSQSPADGSYGQDGAYGQASPGGGYGQDASFAPSFGDTGGQAFAPQGAAPKKSNKLPIILCAGCALLVVLLVVVGGGIFLFTRGDGEPTGGGDPTATETTDEPTAEPTDEPTEDPTDEPTEDSTDEPTEDPTEKTTAAPAAGDGDGSKDKPYATGQMFTLEDGEGGTLDVTVGAVNWDGTAAVMEANQFNEEPGADETYIVVPVTMTYHGDGTAEPFLAVTIDYVSGGNTYSDEGTVTEKSAYDVGTLHDGGTAEFEIGIIVPKDKVKDGLLTADVLFNFDAQPVWVAAG</sequence>
<keyword evidence="3" id="KW-0812">Transmembrane</keyword>
<evidence type="ECO:0008006" key="6">
    <source>
        <dbReference type="Google" id="ProtNLM"/>
    </source>
</evidence>
<evidence type="ECO:0000313" key="4">
    <source>
        <dbReference type="EMBL" id="ATG53514.1"/>
    </source>
</evidence>
<dbReference type="Gene3D" id="2.60.40.1240">
    <property type="match status" value="1"/>
</dbReference>
<keyword evidence="5" id="KW-1185">Reference proteome</keyword>
<keyword evidence="3" id="KW-1133">Transmembrane helix</keyword>